<keyword evidence="1" id="KW-0472">Membrane</keyword>
<evidence type="ECO:0000256" key="1">
    <source>
        <dbReference type="SAM" id="Phobius"/>
    </source>
</evidence>
<evidence type="ECO:0000313" key="2">
    <source>
        <dbReference type="EMBL" id="MDH7453416.1"/>
    </source>
</evidence>
<name>A0ABT6MT34_9GAMM</name>
<dbReference type="RefSeq" id="WP_280942617.1">
    <property type="nucleotide sequence ID" value="NZ_JARYGX010000019.1"/>
</dbReference>
<dbReference type="EMBL" id="JARYGX010000019">
    <property type="protein sequence ID" value="MDH7453416.1"/>
    <property type="molecule type" value="Genomic_DNA"/>
</dbReference>
<reference evidence="2" key="1">
    <citation type="journal article" date="2007" name="Int. J. Syst. Evol. Microbiol.">
        <title>Luteimonas composti sp. nov., a moderately thermophilic bacterium isolated from food waste.</title>
        <authorList>
            <person name="Young C.C."/>
            <person name="Kampfer P."/>
            <person name="Chen W.M."/>
            <person name="Yen W.S."/>
            <person name="Arun A.B."/>
            <person name="Lai W.A."/>
            <person name="Shen F.T."/>
            <person name="Rekha P.D."/>
            <person name="Lin K.Y."/>
            <person name="Chou J.H."/>
        </authorList>
    </citation>
    <scope>NUCLEOTIDE SEQUENCE</scope>
    <source>
        <strain evidence="2">CC-YY355</strain>
    </source>
</reference>
<feature type="transmembrane region" description="Helical" evidence="1">
    <location>
        <begin position="43"/>
        <end position="72"/>
    </location>
</feature>
<sequence>MLSLTPEYASGYITQAGTANPVVLEARRQELLQRQQPAKIGSLAFLAIGGLLTITIIGAILGIPMLAIAGWVHWKVRGNLKVIDDAYQALVSPPAAAQA</sequence>
<accession>A0ABT6MT34</accession>
<organism evidence="2 3">
    <name type="scientific">Luteimonas composti</name>
    <dbReference type="NCBI Taxonomy" id="398257"/>
    <lineage>
        <taxon>Bacteria</taxon>
        <taxon>Pseudomonadati</taxon>
        <taxon>Pseudomonadota</taxon>
        <taxon>Gammaproteobacteria</taxon>
        <taxon>Lysobacterales</taxon>
        <taxon>Lysobacteraceae</taxon>
        <taxon>Luteimonas</taxon>
    </lineage>
</organism>
<reference evidence="2" key="2">
    <citation type="submission" date="2023-04" db="EMBL/GenBank/DDBJ databases">
        <authorList>
            <person name="Sun J.-Q."/>
        </authorList>
    </citation>
    <scope>NUCLEOTIDE SEQUENCE</scope>
    <source>
        <strain evidence="2">CC-YY355</strain>
    </source>
</reference>
<proteinExistence type="predicted"/>
<gene>
    <name evidence="2" type="ORF">QF205_10095</name>
</gene>
<protein>
    <submittedName>
        <fullName evidence="2">Uncharacterized protein</fullName>
    </submittedName>
</protein>
<dbReference type="Proteomes" id="UP001160550">
    <property type="component" value="Unassembled WGS sequence"/>
</dbReference>
<keyword evidence="1" id="KW-1133">Transmembrane helix</keyword>
<keyword evidence="3" id="KW-1185">Reference proteome</keyword>
<evidence type="ECO:0000313" key="3">
    <source>
        <dbReference type="Proteomes" id="UP001160550"/>
    </source>
</evidence>
<keyword evidence="1" id="KW-0812">Transmembrane</keyword>
<comment type="caution">
    <text evidence="2">The sequence shown here is derived from an EMBL/GenBank/DDBJ whole genome shotgun (WGS) entry which is preliminary data.</text>
</comment>